<keyword evidence="2" id="KW-0862">Zinc</keyword>
<comment type="caution">
    <text evidence="6">The sequence shown here is derived from an EMBL/GenBank/DDBJ whole genome shotgun (WGS) entry which is preliminary data.</text>
</comment>
<dbReference type="PANTHER" id="PTHR30111">
    <property type="entry name" value="33 KDA CHAPERONIN"/>
    <property type="match status" value="1"/>
</dbReference>
<dbReference type="SUPFAM" id="SSF64397">
    <property type="entry name" value="Hsp33 domain"/>
    <property type="match status" value="1"/>
</dbReference>
<dbReference type="NCBIfam" id="NF002386">
    <property type="entry name" value="PRK01402.1"/>
    <property type="match status" value="1"/>
</dbReference>
<dbReference type="Gene3D" id="3.90.1280.10">
    <property type="entry name" value="HSP33 redox switch-like"/>
    <property type="match status" value="1"/>
</dbReference>
<gene>
    <name evidence="6" type="ORF">B7Z01_10335</name>
</gene>
<dbReference type="SUPFAM" id="SSF118352">
    <property type="entry name" value="HSP33 redox switch-like"/>
    <property type="match status" value="1"/>
</dbReference>
<dbReference type="PANTHER" id="PTHR30111:SF1">
    <property type="entry name" value="33 KDA CHAPERONIN"/>
    <property type="match status" value="1"/>
</dbReference>
<keyword evidence="3" id="KW-1015">Disulfide bond</keyword>
<evidence type="ECO:0000256" key="2">
    <source>
        <dbReference type="ARBA" id="ARBA00022833"/>
    </source>
</evidence>
<dbReference type="Proteomes" id="UP000215595">
    <property type="component" value="Unassembled WGS sequence"/>
</dbReference>
<evidence type="ECO:0000256" key="1">
    <source>
        <dbReference type="ARBA" id="ARBA00022490"/>
    </source>
</evidence>
<sequence>MEQYLVAAKGLGTDAAWRRSDPQIAIAAGPYHRPRGFLSCALHRFSASQDTAVTDHAPAHAAPTDNLAAAFQIEGWPVRGRLVRLGEAIDTILSAHAYPEPVAALLGEACALAALVGSSLKFEGRLIVQAQGDGPVRYVVADYDTQGYLRGYCRYDEAKVAEASTGFARPGARSLLGQGVFVMTLDRGPDFERTQGITPIEGESLSLAAEHYFEQSEQIPTKVRLAVGSVTTEAGTTWRAGGALIQLIAGDEARGSTEEVWDRTRALFHTLADDELVDPTIAPETLLFRLFHEDGVRLENALPLKAQCRCSADRIETVLASFSPGERADMIEPDGKIHVTCEYCARVYALEPGAVETAASS</sequence>
<dbReference type="GO" id="GO:0044183">
    <property type="term" value="F:protein folding chaperone"/>
    <property type="evidence" value="ECO:0007669"/>
    <property type="project" value="TreeGrafter"/>
</dbReference>
<dbReference type="Gene3D" id="3.55.30.10">
    <property type="entry name" value="Hsp33 domain"/>
    <property type="match status" value="1"/>
</dbReference>
<keyword evidence="5" id="KW-0676">Redox-active center</keyword>
<reference evidence="6 7" key="1">
    <citation type="submission" date="2017-03" db="EMBL/GenBank/DDBJ databases">
        <title>Lifting the veil on microbial sulfur biogeochemistry in mining wastewaters.</title>
        <authorList>
            <person name="Kantor R.S."/>
            <person name="Colenbrander Nelson T."/>
            <person name="Marshall S."/>
            <person name="Bennett D."/>
            <person name="Apte S."/>
            <person name="Camacho D."/>
            <person name="Thomas B.C."/>
            <person name="Warren L.A."/>
            <person name="Banfield J.F."/>
        </authorList>
    </citation>
    <scope>NUCLEOTIDE SEQUENCE [LARGE SCALE GENOMIC DNA]</scope>
    <source>
        <strain evidence="6">32-69-9</strain>
    </source>
</reference>
<evidence type="ECO:0000256" key="4">
    <source>
        <dbReference type="ARBA" id="ARBA00023186"/>
    </source>
</evidence>
<dbReference type="GO" id="GO:0051082">
    <property type="term" value="F:unfolded protein binding"/>
    <property type="evidence" value="ECO:0007669"/>
    <property type="project" value="InterPro"/>
</dbReference>
<evidence type="ECO:0000313" key="6">
    <source>
        <dbReference type="EMBL" id="OYX32764.1"/>
    </source>
</evidence>
<dbReference type="GO" id="GO:0005737">
    <property type="term" value="C:cytoplasm"/>
    <property type="evidence" value="ECO:0007669"/>
    <property type="project" value="InterPro"/>
</dbReference>
<evidence type="ECO:0000256" key="3">
    <source>
        <dbReference type="ARBA" id="ARBA00023157"/>
    </source>
</evidence>
<evidence type="ECO:0000313" key="7">
    <source>
        <dbReference type="Proteomes" id="UP000215595"/>
    </source>
</evidence>
<dbReference type="InterPro" id="IPR016153">
    <property type="entry name" value="Heat_shock_Hsp33_N"/>
</dbReference>
<name>A0A258FLB5_9CAUL</name>
<dbReference type="EMBL" id="NCEB01000020">
    <property type="protein sequence ID" value="OYX32764.1"/>
    <property type="molecule type" value="Genomic_DNA"/>
</dbReference>
<dbReference type="InterPro" id="IPR000397">
    <property type="entry name" value="Heat_shock_Hsp33"/>
</dbReference>
<dbReference type="AlphaFoldDB" id="A0A258FLB5"/>
<protein>
    <submittedName>
        <fullName evidence="6">Hsp33 family molecular chaperone</fullName>
    </submittedName>
</protein>
<dbReference type="GO" id="GO:0042026">
    <property type="term" value="P:protein refolding"/>
    <property type="evidence" value="ECO:0007669"/>
    <property type="project" value="TreeGrafter"/>
</dbReference>
<dbReference type="CDD" id="cd00498">
    <property type="entry name" value="Hsp33"/>
    <property type="match status" value="1"/>
</dbReference>
<keyword evidence="1" id="KW-0963">Cytoplasm</keyword>
<keyword evidence="4" id="KW-0143">Chaperone</keyword>
<organism evidence="6 7">
    <name type="scientific">Brevundimonas subvibrioides</name>
    <dbReference type="NCBI Taxonomy" id="74313"/>
    <lineage>
        <taxon>Bacteria</taxon>
        <taxon>Pseudomonadati</taxon>
        <taxon>Pseudomonadota</taxon>
        <taxon>Alphaproteobacteria</taxon>
        <taxon>Caulobacterales</taxon>
        <taxon>Caulobacteraceae</taxon>
        <taxon>Brevundimonas</taxon>
    </lineage>
</organism>
<dbReference type="InterPro" id="IPR016154">
    <property type="entry name" value="Heat_shock_Hsp33_C"/>
</dbReference>
<dbReference type="Pfam" id="PF01430">
    <property type="entry name" value="HSP33"/>
    <property type="match status" value="1"/>
</dbReference>
<accession>A0A258FLB5</accession>
<evidence type="ECO:0000256" key="5">
    <source>
        <dbReference type="ARBA" id="ARBA00023284"/>
    </source>
</evidence>
<proteinExistence type="predicted"/>